<dbReference type="VEuPathDB" id="FungiDB:BD410DRAFT_893314"/>
<reference evidence="1 2" key="1">
    <citation type="submission" date="2018-06" db="EMBL/GenBank/DDBJ databases">
        <title>A transcriptomic atlas of mushroom development highlights an independent origin of complex multicellularity.</title>
        <authorList>
            <consortium name="DOE Joint Genome Institute"/>
            <person name="Krizsan K."/>
            <person name="Almasi E."/>
            <person name="Merenyi Z."/>
            <person name="Sahu N."/>
            <person name="Viragh M."/>
            <person name="Koszo T."/>
            <person name="Mondo S."/>
            <person name="Kiss B."/>
            <person name="Balint B."/>
            <person name="Kues U."/>
            <person name="Barry K."/>
            <person name="Hegedus J.C."/>
            <person name="Henrissat B."/>
            <person name="Johnson J."/>
            <person name="Lipzen A."/>
            <person name="Ohm R."/>
            <person name="Nagy I."/>
            <person name="Pangilinan J."/>
            <person name="Yan J."/>
            <person name="Xiong Y."/>
            <person name="Grigoriev I.V."/>
            <person name="Hibbett D.S."/>
            <person name="Nagy L.G."/>
        </authorList>
    </citation>
    <scope>NUCLEOTIDE SEQUENCE [LARGE SCALE GENOMIC DNA]</scope>
    <source>
        <strain evidence="1 2">SZMC22713</strain>
    </source>
</reference>
<dbReference type="AlphaFoldDB" id="A0A4R5XG81"/>
<dbReference type="OrthoDB" id="2999773at2759"/>
<evidence type="ECO:0000313" key="2">
    <source>
        <dbReference type="Proteomes" id="UP000294933"/>
    </source>
</evidence>
<dbReference type="Pfam" id="PF20174">
    <property type="entry name" value="DUF6540"/>
    <property type="match status" value="1"/>
</dbReference>
<name>A0A4R5XG81_9AGAM</name>
<gene>
    <name evidence="1" type="ORF">BD410DRAFT_893314</name>
</gene>
<dbReference type="InterPro" id="IPR046670">
    <property type="entry name" value="DUF6540"/>
</dbReference>
<organism evidence="1 2">
    <name type="scientific">Rickenella mellea</name>
    <dbReference type="NCBI Taxonomy" id="50990"/>
    <lineage>
        <taxon>Eukaryota</taxon>
        <taxon>Fungi</taxon>
        <taxon>Dikarya</taxon>
        <taxon>Basidiomycota</taxon>
        <taxon>Agaricomycotina</taxon>
        <taxon>Agaricomycetes</taxon>
        <taxon>Hymenochaetales</taxon>
        <taxon>Rickenellaceae</taxon>
        <taxon>Rickenella</taxon>
    </lineage>
</organism>
<keyword evidence="2" id="KW-1185">Reference proteome</keyword>
<dbReference type="Proteomes" id="UP000294933">
    <property type="component" value="Unassembled WGS sequence"/>
</dbReference>
<accession>A0A4R5XG81</accession>
<evidence type="ECO:0000313" key="1">
    <source>
        <dbReference type="EMBL" id="TDL30184.1"/>
    </source>
</evidence>
<dbReference type="STRING" id="50990.A0A4R5XG81"/>
<protein>
    <submittedName>
        <fullName evidence="1">Uncharacterized protein</fullName>
    </submittedName>
</protein>
<dbReference type="EMBL" id="ML170156">
    <property type="protein sequence ID" value="TDL30184.1"/>
    <property type="molecule type" value="Genomic_DNA"/>
</dbReference>
<sequence>MTRDVFLIVYRSPVFPAHWALWIPSVDNTNVGKIINVIGDASSGFEHEFVRNHDLEEESHRRNDLVLLAKVNEEHIVDSLEDGSNVNDATAVDDIERKALEIPAPVKSLRLSTDPPTKRVEIQNCQTWLRELVVGLVAAEIFPESSIVAMDNAPKN</sequence>
<proteinExistence type="predicted"/>